<dbReference type="GO" id="GO:0009289">
    <property type="term" value="C:pilus"/>
    <property type="evidence" value="ECO:0007669"/>
    <property type="project" value="InterPro"/>
</dbReference>
<organism evidence="1 2">
    <name type="scientific">Klebsiella grimontii</name>
    <dbReference type="NCBI Taxonomy" id="2058152"/>
    <lineage>
        <taxon>Bacteria</taxon>
        <taxon>Pseudomonadati</taxon>
        <taxon>Pseudomonadota</taxon>
        <taxon>Gammaproteobacteria</taxon>
        <taxon>Enterobacterales</taxon>
        <taxon>Enterobacteriaceae</taxon>
        <taxon>Klebsiella/Raoultella group</taxon>
        <taxon>Klebsiella</taxon>
    </lineage>
</organism>
<proteinExistence type="predicted"/>
<dbReference type="GO" id="GO:0007155">
    <property type="term" value="P:cell adhesion"/>
    <property type="evidence" value="ECO:0007669"/>
    <property type="project" value="InterPro"/>
</dbReference>
<dbReference type="Gene3D" id="2.60.40.1090">
    <property type="entry name" value="Fimbrial-type adhesion domain"/>
    <property type="match status" value="1"/>
</dbReference>
<reference evidence="1 2" key="1">
    <citation type="submission" date="2018-06" db="EMBL/GenBank/DDBJ databases">
        <authorList>
            <consortium name="Pathogen Informatics"/>
            <person name="Doyle S."/>
        </authorList>
    </citation>
    <scope>NUCLEOTIDE SEQUENCE [LARGE SCALE GENOMIC DNA]</scope>
    <source>
        <strain evidence="1 2">NCTC9149</strain>
    </source>
</reference>
<gene>
    <name evidence="1" type="ORF">NCTC9149_05594</name>
</gene>
<evidence type="ECO:0000313" key="1">
    <source>
        <dbReference type="EMBL" id="STW09120.1"/>
    </source>
</evidence>
<dbReference type="InterPro" id="IPR036937">
    <property type="entry name" value="Adhesion_dom_fimbrial_sf"/>
</dbReference>
<evidence type="ECO:0000313" key="2">
    <source>
        <dbReference type="Proteomes" id="UP000254571"/>
    </source>
</evidence>
<dbReference type="EMBL" id="UGMX01000002">
    <property type="protein sequence ID" value="STW09120.1"/>
    <property type="molecule type" value="Genomic_DNA"/>
</dbReference>
<comment type="caution">
    <text evidence="1">The sequence shown here is derived from an EMBL/GenBank/DDBJ whole genome shotgun (WGS) entry which is preliminary data.</text>
</comment>
<sequence>MPSGEHCANIAPTTDAASGVCLEIQDKSNIGVLEKAVSGLAVDSGLNLLNSVANYSIPLRARYVRTAGSTTMTAGRADSAVEFTINYY</sequence>
<dbReference type="Proteomes" id="UP000254571">
    <property type="component" value="Unassembled WGS sequence"/>
</dbReference>
<dbReference type="SUPFAM" id="SSF49401">
    <property type="entry name" value="Bacterial adhesins"/>
    <property type="match status" value="1"/>
</dbReference>
<protein>
    <submittedName>
        <fullName evidence="1">P pilus assembly protein, pilin FimA</fullName>
    </submittedName>
</protein>
<dbReference type="InterPro" id="IPR008966">
    <property type="entry name" value="Adhesion_dom_sf"/>
</dbReference>
<name>A0A7H4P9K5_9ENTR</name>
<accession>A0A7H4P9K5</accession>
<dbReference type="AlphaFoldDB" id="A0A7H4P9K5"/>